<accession>A0ABQ5QRB9</accession>
<organism evidence="3 4">
    <name type="scientific">Phytohabitans aurantiacus</name>
    <dbReference type="NCBI Taxonomy" id="3016789"/>
    <lineage>
        <taxon>Bacteria</taxon>
        <taxon>Bacillati</taxon>
        <taxon>Actinomycetota</taxon>
        <taxon>Actinomycetes</taxon>
        <taxon>Micromonosporales</taxon>
        <taxon>Micromonosporaceae</taxon>
    </lineage>
</organism>
<proteinExistence type="inferred from homology"/>
<dbReference type="Proteomes" id="UP001144280">
    <property type="component" value="Unassembled WGS sequence"/>
</dbReference>
<protein>
    <submittedName>
        <fullName evidence="3">Short chain dehydrogenase</fullName>
    </submittedName>
</protein>
<evidence type="ECO:0000313" key="3">
    <source>
        <dbReference type="EMBL" id="GLH96402.1"/>
    </source>
</evidence>
<name>A0ABQ5QRB9_9ACTN</name>
<keyword evidence="2" id="KW-0560">Oxidoreductase</keyword>
<evidence type="ECO:0000313" key="4">
    <source>
        <dbReference type="Proteomes" id="UP001144280"/>
    </source>
</evidence>
<comment type="similarity">
    <text evidence="1">Belongs to the short-chain dehydrogenases/reductases (SDR) family.</text>
</comment>
<dbReference type="PRINTS" id="PR00081">
    <property type="entry name" value="GDHRDH"/>
</dbReference>
<evidence type="ECO:0000256" key="2">
    <source>
        <dbReference type="ARBA" id="ARBA00023002"/>
    </source>
</evidence>
<dbReference type="PANTHER" id="PTHR43477">
    <property type="entry name" value="DIHYDROANTICAPSIN 7-DEHYDROGENASE"/>
    <property type="match status" value="1"/>
</dbReference>
<dbReference type="InterPro" id="IPR036291">
    <property type="entry name" value="NAD(P)-bd_dom_sf"/>
</dbReference>
<gene>
    <name evidence="3" type="ORF">Pa4123_16760</name>
</gene>
<dbReference type="RefSeq" id="WP_281893604.1">
    <property type="nucleotide sequence ID" value="NZ_BSDI01000007.1"/>
</dbReference>
<dbReference type="Gene3D" id="3.40.50.720">
    <property type="entry name" value="NAD(P)-binding Rossmann-like Domain"/>
    <property type="match status" value="1"/>
</dbReference>
<comment type="caution">
    <text evidence="3">The sequence shown here is derived from an EMBL/GenBank/DDBJ whole genome shotgun (WGS) entry which is preliminary data.</text>
</comment>
<reference evidence="3" key="1">
    <citation type="submission" date="2022-12" db="EMBL/GenBank/DDBJ databases">
        <title>New Phytohabitans aurantiacus sp. RD004123 nov., an actinomycete isolated from soil.</title>
        <authorList>
            <person name="Triningsih D.W."/>
            <person name="Harunari E."/>
            <person name="Igarashi Y."/>
        </authorList>
    </citation>
    <scope>NUCLEOTIDE SEQUENCE</scope>
    <source>
        <strain evidence="3">RD004123</strain>
    </source>
</reference>
<evidence type="ECO:0000256" key="1">
    <source>
        <dbReference type="ARBA" id="ARBA00006484"/>
    </source>
</evidence>
<dbReference type="EMBL" id="BSDI01000007">
    <property type="protein sequence ID" value="GLH96402.1"/>
    <property type="molecule type" value="Genomic_DNA"/>
</dbReference>
<keyword evidence="4" id="KW-1185">Reference proteome</keyword>
<dbReference type="InterPro" id="IPR002347">
    <property type="entry name" value="SDR_fam"/>
</dbReference>
<dbReference type="SUPFAM" id="SSF51735">
    <property type="entry name" value="NAD(P)-binding Rossmann-fold domains"/>
    <property type="match status" value="1"/>
</dbReference>
<dbReference type="PANTHER" id="PTHR43477:SF1">
    <property type="entry name" value="DIHYDROANTICAPSIN 7-DEHYDROGENASE"/>
    <property type="match status" value="1"/>
</dbReference>
<sequence length="266" mass="26343">MSETPVPLRTPLPHALAGQTVVVAGGSSGIGLAAGVLLRTIGARVVVVARDEARLAAAAAVIRAAAPGPDDIVVTAAADASEEDALRHALDPVDSIDHVLVTAGTLAMGPLAAIDRKLGAVVVNSRLWAAYAAARVTESRLPAGGSLTFVSGDFIKRPLPGTALAAAGLGAIEALTRGLAVELASRRIRVNAIRAGSTDTPLIRAFLGHGADPGTAADGAILAAGAATPLGRLGSAEEVAAAAVFLMANPYVTGSVLTVDGGQTLA</sequence>
<dbReference type="InterPro" id="IPR051122">
    <property type="entry name" value="SDR_DHRS6-like"/>
</dbReference>
<dbReference type="Pfam" id="PF13561">
    <property type="entry name" value="adh_short_C2"/>
    <property type="match status" value="1"/>
</dbReference>